<feature type="compositionally biased region" description="Basic and acidic residues" evidence="1">
    <location>
        <begin position="123"/>
        <end position="137"/>
    </location>
</feature>
<name>A0A5M8PF75_9LECA</name>
<feature type="compositionally biased region" description="Basic and acidic residues" evidence="1">
    <location>
        <begin position="275"/>
        <end position="288"/>
    </location>
</feature>
<reference evidence="2 3" key="1">
    <citation type="submission" date="2019-09" db="EMBL/GenBank/DDBJ databases">
        <title>The hologenome of the rock-dwelling lichen Lasallia pustulata.</title>
        <authorList>
            <person name="Greshake Tzovaras B."/>
            <person name="Segers F."/>
            <person name="Bicker A."/>
            <person name="Dal Grande F."/>
            <person name="Otte J."/>
            <person name="Hankeln T."/>
            <person name="Schmitt I."/>
            <person name="Ebersberger I."/>
        </authorList>
    </citation>
    <scope>NUCLEOTIDE SEQUENCE [LARGE SCALE GENOMIC DNA]</scope>
    <source>
        <strain evidence="2">A1-1</strain>
    </source>
</reference>
<feature type="compositionally biased region" description="Basic and acidic residues" evidence="1">
    <location>
        <begin position="57"/>
        <end position="85"/>
    </location>
</feature>
<protein>
    <submittedName>
        <fullName evidence="2">Uncharacterized protein</fullName>
    </submittedName>
</protein>
<dbReference type="OrthoDB" id="437973at2759"/>
<dbReference type="Pfam" id="PF13917">
    <property type="entry name" value="zf-CCHC_3"/>
    <property type="match status" value="1"/>
</dbReference>
<organism evidence="2 3">
    <name type="scientific">Lasallia pustulata</name>
    <dbReference type="NCBI Taxonomy" id="136370"/>
    <lineage>
        <taxon>Eukaryota</taxon>
        <taxon>Fungi</taxon>
        <taxon>Dikarya</taxon>
        <taxon>Ascomycota</taxon>
        <taxon>Pezizomycotina</taxon>
        <taxon>Lecanoromycetes</taxon>
        <taxon>OSLEUM clade</taxon>
        <taxon>Umbilicariomycetidae</taxon>
        <taxon>Umbilicariales</taxon>
        <taxon>Umbilicariaceae</taxon>
        <taxon>Lasallia</taxon>
    </lineage>
</organism>
<evidence type="ECO:0000313" key="3">
    <source>
        <dbReference type="Proteomes" id="UP000324767"/>
    </source>
</evidence>
<dbReference type="AlphaFoldDB" id="A0A5M8PF75"/>
<sequence length="318" mass="36579">MLPGGLGDQDVRTERHFSYECKSAAQDRPYVSRPSRTQQLADPKLVPKLASDIPNDLLRKKGVADEQLAKNAEERGRKRAADESTAHNGPRKRSRSMRSYSSTSVSTVSTRRSRSASPLPTKIHRDGASHNQPKREPLSMSFHNGVDRKRRRRSRSSSLSYTSESSLEKKHRRRTEKPDRNTRRRRLSVSPEMRGRDVDYAGNRRTRSRSKGRDRSQVARNRKSMTPAPRPDGERVHALEQYRSPRDQASTRNWGQRFSNDNDRYGSSFRNQGRPTRDERPPSRDEPSKTGLPFQRKERSLSPFSKRLALTQAMNMGR</sequence>
<feature type="compositionally biased region" description="Polar residues" evidence="1">
    <location>
        <begin position="247"/>
        <end position="259"/>
    </location>
</feature>
<evidence type="ECO:0000256" key="1">
    <source>
        <dbReference type="SAM" id="MobiDB-lite"/>
    </source>
</evidence>
<feature type="compositionally biased region" description="Basic and acidic residues" evidence="1">
    <location>
        <begin position="231"/>
        <end position="246"/>
    </location>
</feature>
<gene>
    <name evidence="2" type="ORF">FRX48_08308</name>
</gene>
<comment type="caution">
    <text evidence="2">The sequence shown here is derived from an EMBL/GenBank/DDBJ whole genome shotgun (WGS) entry which is preliminary data.</text>
</comment>
<dbReference type="EMBL" id="VXIT01000015">
    <property type="protein sequence ID" value="KAA6407957.1"/>
    <property type="molecule type" value="Genomic_DNA"/>
</dbReference>
<accession>A0A5M8PF75</accession>
<proteinExistence type="predicted"/>
<feature type="region of interest" description="Disordered" evidence="1">
    <location>
        <begin position="1"/>
        <end position="318"/>
    </location>
</feature>
<evidence type="ECO:0000313" key="2">
    <source>
        <dbReference type="EMBL" id="KAA6407957.1"/>
    </source>
</evidence>
<feature type="compositionally biased region" description="Low complexity" evidence="1">
    <location>
        <begin position="156"/>
        <end position="165"/>
    </location>
</feature>
<feature type="compositionally biased region" description="Low complexity" evidence="1">
    <location>
        <begin position="97"/>
        <end position="110"/>
    </location>
</feature>
<feature type="compositionally biased region" description="Basic and acidic residues" evidence="1">
    <location>
        <begin position="9"/>
        <end position="19"/>
    </location>
</feature>
<dbReference type="Proteomes" id="UP000324767">
    <property type="component" value="Unassembled WGS sequence"/>
</dbReference>